<reference evidence="5 6" key="1">
    <citation type="submission" date="2019-03" db="EMBL/GenBank/DDBJ databases">
        <title>Genomic Encyclopedia of Type Strains, Phase IV (KMG-IV): sequencing the most valuable type-strain genomes for metagenomic binning, comparative biology and taxonomic classification.</title>
        <authorList>
            <person name="Goeker M."/>
        </authorList>
    </citation>
    <scope>NUCLEOTIDE SEQUENCE [LARGE SCALE GENOMIC DNA]</scope>
    <source>
        <strain evidence="5 6">DSM 24591</strain>
    </source>
</reference>
<feature type="compositionally biased region" description="Basic and acidic residues" evidence="3">
    <location>
        <begin position="21"/>
        <end position="36"/>
    </location>
</feature>
<feature type="DNA-binding region" description="H-T-H motif" evidence="2">
    <location>
        <begin position="63"/>
        <end position="82"/>
    </location>
</feature>
<dbReference type="PANTHER" id="PTHR43479:SF11">
    <property type="entry name" value="ACREF_ENVCD OPERON REPRESSOR-RELATED"/>
    <property type="match status" value="1"/>
</dbReference>
<keyword evidence="1 2" id="KW-0238">DNA-binding</keyword>
<comment type="caution">
    <text evidence="5">The sequence shown here is derived from an EMBL/GenBank/DDBJ whole genome shotgun (WGS) entry which is preliminary data.</text>
</comment>
<keyword evidence="6" id="KW-1185">Reference proteome</keyword>
<dbReference type="AlphaFoldDB" id="A0A4V2UZ87"/>
<sequence length="231" mass="26392">MAISKKKTVSKPTSSKPKKGVGHEHPGHWREGRNRLEKSERVRDTLLWAAAEVVGEVGYAAASITRITQKAGVAQGTFYNYFETRQDILDTLLPDLGEKMQQHIRQSALGADSFAELERRGFLGFFDFLQQEPHFFRILNEAESFAPESHKKHFDILVKQYTRFLQHSHRQGEFPAYKVEELEVIVYMLMAARSYLALKYMYGGGKNKTLPKGVADTYMKFIRYGLEGVPA</sequence>
<name>A0A4V2UZ87_9BURK</name>
<dbReference type="PANTHER" id="PTHR43479">
    <property type="entry name" value="ACREF/ENVCD OPERON REPRESSOR-RELATED"/>
    <property type="match status" value="1"/>
</dbReference>
<dbReference type="InterPro" id="IPR009057">
    <property type="entry name" value="Homeodomain-like_sf"/>
</dbReference>
<dbReference type="InterPro" id="IPR001647">
    <property type="entry name" value="HTH_TetR"/>
</dbReference>
<evidence type="ECO:0000313" key="5">
    <source>
        <dbReference type="EMBL" id="TCT10358.1"/>
    </source>
</evidence>
<evidence type="ECO:0000256" key="2">
    <source>
        <dbReference type="PROSITE-ProRule" id="PRU00335"/>
    </source>
</evidence>
<accession>A0A4V2UZ87</accession>
<feature type="region of interest" description="Disordered" evidence="3">
    <location>
        <begin position="1"/>
        <end position="36"/>
    </location>
</feature>
<evidence type="ECO:0000313" key="6">
    <source>
        <dbReference type="Proteomes" id="UP000295525"/>
    </source>
</evidence>
<gene>
    <name evidence="5" type="ORF">EDC26_102315</name>
</gene>
<dbReference type="GO" id="GO:0003677">
    <property type="term" value="F:DNA binding"/>
    <property type="evidence" value="ECO:0007669"/>
    <property type="project" value="UniProtKB-UniRule"/>
</dbReference>
<evidence type="ECO:0000256" key="3">
    <source>
        <dbReference type="SAM" id="MobiDB-lite"/>
    </source>
</evidence>
<protein>
    <submittedName>
        <fullName evidence="5">TetR family transcriptional regulator</fullName>
    </submittedName>
</protein>
<dbReference type="Gene3D" id="1.10.357.10">
    <property type="entry name" value="Tetracycline Repressor, domain 2"/>
    <property type="match status" value="1"/>
</dbReference>
<organism evidence="5 6">
    <name type="scientific">Paralcaligenes ureilyticus</name>
    <dbReference type="NCBI Taxonomy" id="627131"/>
    <lineage>
        <taxon>Bacteria</taxon>
        <taxon>Pseudomonadati</taxon>
        <taxon>Pseudomonadota</taxon>
        <taxon>Betaproteobacteria</taxon>
        <taxon>Burkholderiales</taxon>
        <taxon>Alcaligenaceae</taxon>
        <taxon>Paralcaligenes</taxon>
    </lineage>
</organism>
<evidence type="ECO:0000259" key="4">
    <source>
        <dbReference type="PROSITE" id="PS50977"/>
    </source>
</evidence>
<feature type="domain" description="HTH tetR-type" evidence="4">
    <location>
        <begin position="40"/>
        <end position="100"/>
    </location>
</feature>
<dbReference type="EMBL" id="SMAJ01000002">
    <property type="protein sequence ID" value="TCT10358.1"/>
    <property type="molecule type" value="Genomic_DNA"/>
</dbReference>
<dbReference type="Pfam" id="PF00440">
    <property type="entry name" value="TetR_N"/>
    <property type="match status" value="1"/>
</dbReference>
<dbReference type="RefSeq" id="WP_207915048.1">
    <property type="nucleotide sequence ID" value="NZ_SMAJ01000002.1"/>
</dbReference>
<dbReference type="InterPro" id="IPR050624">
    <property type="entry name" value="HTH-type_Tx_Regulator"/>
</dbReference>
<dbReference type="Proteomes" id="UP000295525">
    <property type="component" value="Unassembled WGS sequence"/>
</dbReference>
<proteinExistence type="predicted"/>
<evidence type="ECO:0000256" key="1">
    <source>
        <dbReference type="ARBA" id="ARBA00023125"/>
    </source>
</evidence>
<dbReference type="SUPFAM" id="SSF46689">
    <property type="entry name" value="Homeodomain-like"/>
    <property type="match status" value="1"/>
</dbReference>
<dbReference type="PRINTS" id="PR00455">
    <property type="entry name" value="HTHTETR"/>
</dbReference>
<dbReference type="PROSITE" id="PS50977">
    <property type="entry name" value="HTH_TETR_2"/>
    <property type="match status" value="1"/>
</dbReference>